<dbReference type="GO" id="GO:0005886">
    <property type="term" value="C:plasma membrane"/>
    <property type="evidence" value="ECO:0007669"/>
    <property type="project" value="TreeGrafter"/>
</dbReference>
<feature type="domain" description="Major facilitator superfamily (MFS) profile" evidence="6">
    <location>
        <begin position="48"/>
        <end position="439"/>
    </location>
</feature>
<dbReference type="SUPFAM" id="SSF103473">
    <property type="entry name" value="MFS general substrate transporter"/>
    <property type="match status" value="1"/>
</dbReference>
<dbReference type="EMBL" id="RAPF01000005">
    <property type="protein sequence ID" value="RKF20650.1"/>
    <property type="molecule type" value="Genomic_DNA"/>
</dbReference>
<dbReference type="InterPro" id="IPR036259">
    <property type="entry name" value="MFS_trans_sf"/>
</dbReference>
<dbReference type="AlphaFoldDB" id="A0A420EJ03"/>
<evidence type="ECO:0000256" key="1">
    <source>
        <dbReference type="ARBA" id="ARBA00004141"/>
    </source>
</evidence>
<accession>A0A420EJ03</accession>
<feature type="transmembrane region" description="Helical" evidence="5">
    <location>
        <begin position="410"/>
        <end position="430"/>
    </location>
</feature>
<feature type="transmembrane region" description="Helical" evidence="5">
    <location>
        <begin position="320"/>
        <end position="340"/>
    </location>
</feature>
<dbReference type="InterPro" id="IPR020846">
    <property type="entry name" value="MFS_dom"/>
</dbReference>
<evidence type="ECO:0000313" key="8">
    <source>
        <dbReference type="Proteomes" id="UP000284395"/>
    </source>
</evidence>
<gene>
    <name evidence="7" type="ORF">D6851_10985</name>
</gene>
<keyword evidence="3 5" id="KW-1133">Transmembrane helix</keyword>
<evidence type="ECO:0000256" key="2">
    <source>
        <dbReference type="ARBA" id="ARBA00022692"/>
    </source>
</evidence>
<comment type="caution">
    <text evidence="7">The sequence shown here is derived from an EMBL/GenBank/DDBJ whole genome shotgun (WGS) entry which is preliminary data.</text>
</comment>
<feature type="transmembrane region" description="Helical" evidence="5">
    <location>
        <begin position="294"/>
        <end position="313"/>
    </location>
</feature>
<organism evidence="7 8">
    <name type="scientific">Altericroceibacterium spongiae</name>
    <dbReference type="NCBI Taxonomy" id="2320269"/>
    <lineage>
        <taxon>Bacteria</taxon>
        <taxon>Pseudomonadati</taxon>
        <taxon>Pseudomonadota</taxon>
        <taxon>Alphaproteobacteria</taxon>
        <taxon>Sphingomonadales</taxon>
        <taxon>Erythrobacteraceae</taxon>
        <taxon>Altericroceibacterium</taxon>
    </lineage>
</organism>
<sequence>MSRWSRKNYGRYSKARERYVRTYATICIPWVHLIAGYETMSNFMRFLTLVLIGGVMLIDGFDLNAMPLALPYLAPQLQLSPDDFGVVFSAVLVGLGVGALFVAPLGDRFGRRLLIVSACLGIAVTTFGTAFADSVAHFALWRLATGIALGACLPNVSALSAELAPPDKRSFVMSLVSAGIAIGAMSAGILAPELVRFGGWEMLFFTPAVFALFLAVSLAFCLPARTLLHDKGGAEDKSPARAPLLALISKPYIAPFALFALIYALNSVALYMLTSWLPTLLPQAGFSMAFSSRLAGLLQGGGLVFGIAISLLLDKWKPGPAILSGYGLVALALFGIGLLPSAPLEWGVLLIVAGGGITGIHMAIMALTPSLFPSHILSSAIGAGVAIARLGAIAGPMVGEWLIKSEITPAYFFLALVVPVGLCGAIALLIPGVMQSRKQS</sequence>
<dbReference type="GO" id="GO:0046943">
    <property type="term" value="F:carboxylic acid transmembrane transporter activity"/>
    <property type="evidence" value="ECO:0007669"/>
    <property type="project" value="TreeGrafter"/>
</dbReference>
<feature type="transmembrane region" description="Helical" evidence="5">
    <location>
        <begin position="376"/>
        <end position="398"/>
    </location>
</feature>
<feature type="transmembrane region" description="Helical" evidence="5">
    <location>
        <begin position="203"/>
        <end position="222"/>
    </location>
</feature>
<proteinExistence type="predicted"/>
<evidence type="ECO:0000256" key="3">
    <source>
        <dbReference type="ARBA" id="ARBA00022989"/>
    </source>
</evidence>
<evidence type="ECO:0000256" key="5">
    <source>
        <dbReference type="SAM" id="Phobius"/>
    </source>
</evidence>
<keyword evidence="8" id="KW-1185">Reference proteome</keyword>
<feature type="transmembrane region" description="Helical" evidence="5">
    <location>
        <begin position="346"/>
        <end position="364"/>
    </location>
</feature>
<comment type="subcellular location">
    <subcellularLocation>
        <location evidence="1">Membrane</location>
        <topology evidence="1">Multi-pass membrane protein</topology>
    </subcellularLocation>
</comment>
<evidence type="ECO:0000259" key="6">
    <source>
        <dbReference type="PROSITE" id="PS50850"/>
    </source>
</evidence>
<dbReference type="OrthoDB" id="9800416at2"/>
<dbReference type="PANTHER" id="PTHR23508">
    <property type="entry name" value="CARBOXYLIC ACID TRANSPORTER PROTEIN HOMOLOG"/>
    <property type="match status" value="1"/>
</dbReference>
<evidence type="ECO:0000313" key="7">
    <source>
        <dbReference type="EMBL" id="RKF20650.1"/>
    </source>
</evidence>
<keyword evidence="2 5" id="KW-0812">Transmembrane</keyword>
<dbReference type="Pfam" id="PF07690">
    <property type="entry name" value="MFS_1"/>
    <property type="match status" value="1"/>
</dbReference>
<reference evidence="7 8" key="1">
    <citation type="submission" date="2018-09" db="EMBL/GenBank/DDBJ databases">
        <title>Altererythrobacter spongiae sp. nov., isolated from a marine sponge.</title>
        <authorList>
            <person name="Zhuang L."/>
            <person name="Luo L."/>
        </authorList>
    </citation>
    <scope>NUCLEOTIDE SEQUENCE [LARGE SCALE GENOMIC DNA]</scope>
    <source>
        <strain evidence="7 8">HN-Y73</strain>
    </source>
</reference>
<name>A0A420EJ03_9SPHN</name>
<feature type="transmembrane region" description="Helical" evidence="5">
    <location>
        <begin position="171"/>
        <end position="191"/>
    </location>
</feature>
<evidence type="ECO:0000256" key="4">
    <source>
        <dbReference type="ARBA" id="ARBA00023136"/>
    </source>
</evidence>
<dbReference type="Gene3D" id="1.20.1250.20">
    <property type="entry name" value="MFS general substrate transporter like domains"/>
    <property type="match status" value="1"/>
</dbReference>
<feature type="transmembrane region" description="Helical" evidence="5">
    <location>
        <begin position="138"/>
        <end position="159"/>
    </location>
</feature>
<feature type="transmembrane region" description="Helical" evidence="5">
    <location>
        <begin position="86"/>
        <end position="106"/>
    </location>
</feature>
<protein>
    <submittedName>
        <fullName evidence="7">MFS transporter</fullName>
    </submittedName>
</protein>
<dbReference type="PANTHER" id="PTHR23508:SF10">
    <property type="entry name" value="CARBOXYLIC ACID TRANSPORTER PROTEIN HOMOLOG"/>
    <property type="match status" value="1"/>
</dbReference>
<dbReference type="InterPro" id="IPR011701">
    <property type="entry name" value="MFS"/>
</dbReference>
<dbReference type="Proteomes" id="UP000284395">
    <property type="component" value="Unassembled WGS sequence"/>
</dbReference>
<feature type="transmembrane region" description="Helical" evidence="5">
    <location>
        <begin position="49"/>
        <end position="74"/>
    </location>
</feature>
<keyword evidence="4 5" id="KW-0472">Membrane</keyword>
<feature type="transmembrane region" description="Helical" evidence="5">
    <location>
        <begin position="252"/>
        <end position="274"/>
    </location>
</feature>
<dbReference type="PROSITE" id="PS50850">
    <property type="entry name" value="MFS"/>
    <property type="match status" value="1"/>
</dbReference>
<feature type="transmembrane region" description="Helical" evidence="5">
    <location>
        <begin position="113"/>
        <end position="132"/>
    </location>
</feature>